<protein>
    <submittedName>
        <fullName evidence="1">AlNc14C31G2862 protein</fullName>
    </submittedName>
</protein>
<gene>
    <name evidence="1" type="primary">AlNc14C31G2862</name>
    <name evidence="1" type="ORF">ALNC14_033020</name>
</gene>
<dbReference type="EMBL" id="FR824076">
    <property type="protein sequence ID" value="CCA17159.1"/>
    <property type="molecule type" value="Genomic_DNA"/>
</dbReference>
<name>F0W7Q8_9STRA</name>
<accession>F0W7Q8</accession>
<sequence>MTFIPIQCAILVQYWYSERVHFKLGRFLDCAHTPPGAPLRAWPLLHVSANHRIRRDAFQFNLRILVQCLKLRRRVYPQAVLILMPLKVVTTVQSAPARAASGTHCMASGVCLAFEIFWSQISATFNLEHPDIHDSFFTSRLVMFLIMTVTYLIQND</sequence>
<evidence type="ECO:0000313" key="1">
    <source>
        <dbReference type="EMBL" id="CCA17159.1"/>
    </source>
</evidence>
<reference evidence="1" key="2">
    <citation type="submission" date="2011-02" db="EMBL/GenBank/DDBJ databases">
        <authorList>
            <person name="MacLean D."/>
        </authorList>
    </citation>
    <scope>NUCLEOTIDE SEQUENCE</scope>
</reference>
<dbReference type="AlphaFoldDB" id="F0W7Q8"/>
<organism evidence="1">
    <name type="scientific">Albugo laibachii Nc14</name>
    <dbReference type="NCBI Taxonomy" id="890382"/>
    <lineage>
        <taxon>Eukaryota</taxon>
        <taxon>Sar</taxon>
        <taxon>Stramenopiles</taxon>
        <taxon>Oomycota</taxon>
        <taxon>Peronosporomycetes</taxon>
        <taxon>Albuginales</taxon>
        <taxon>Albuginaceae</taxon>
        <taxon>Albugo</taxon>
    </lineage>
</organism>
<dbReference type="HOGENOM" id="CLU_1689931_0_0_1"/>
<reference evidence="1" key="1">
    <citation type="journal article" date="2011" name="PLoS Biol.">
        <title>Gene gain and loss during evolution of obligate parasitism in the white rust pathogen of Arabidopsis thaliana.</title>
        <authorList>
            <person name="Kemen E."/>
            <person name="Gardiner A."/>
            <person name="Schultz-Larsen T."/>
            <person name="Kemen A.C."/>
            <person name="Balmuth A.L."/>
            <person name="Robert-Seilaniantz A."/>
            <person name="Bailey K."/>
            <person name="Holub E."/>
            <person name="Studholme D.J."/>
            <person name="Maclean D."/>
            <person name="Jones J.D."/>
        </authorList>
    </citation>
    <scope>NUCLEOTIDE SEQUENCE</scope>
</reference>
<proteinExistence type="predicted"/>